<sequence length="740" mass="83035">MILLSAVPLILFVLVQGGRLVPQHGGHLLHAARHVYGKAIGSPLVHSSRHHLRIHSSNETGVSAAVKMEDWVRESAAVQARFMETSRRFHAHKVQPFTAIKELGNAALESVDEDWAIGQGYANKAGDGKALLAESSLLEEKDHFNVGDEEYWVAFQSADAHSAALRNSFTLFYHDRDVHEIALKKWWEVQRDQGKGEVKAHFKRNAAEAREETGISKAELDGLQKKQYDDKMNRWYNKALGAVSNFTKKDHADHDEKSLAFAEAHIESLIGVFTFVLQKEAINAYENANPRSIGPPKFTVPLTDIAQMSQGPNQAMLTGFADMLVLLHLAASRFNCEPVHKNGSPSDKDVTLCMDKGADHNTLYTIKRPDNATDTKRPTFRLTFVMVRKFNNEPPCHITSQNHLPADYTWPEDRLNIVMCDKHLKTSPKPLLFLKTQEGKPVYRLATKDGLMMYPKVHGLAESVDQLPPADQSLLKHEWAFCPLCDLHIHQQGAAAHGGKPAHHSLIQRERRAIVPSLHHGNSFGQLLSMTDAPIKCKGHSECGPSQMCLAIPDKKAKTFDAKTADWEHFDWSGFHQCSHPSSSPCFCQRVHQCSKVALPLMVGSEVDDDGDNFCVSEVNEINPTTKMAKVLECKQCQYSGGRYPVCAALGEQSLGTHWTIEDVPESDPKKRELFQWSSRVTTQRAVAKDGWWMPYRLQTPPQDPNSLMAYHHHPDAFIDCKSPIHHHHHHHHKGHTRTA</sequence>
<protein>
    <submittedName>
        <fullName evidence="2">Uncharacterized protein</fullName>
    </submittedName>
</protein>
<evidence type="ECO:0000256" key="1">
    <source>
        <dbReference type="SAM" id="SignalP"/>
    </source>
</evidence>
<feature type="chain" id="PRO_5005190202" evidence="1">
    <location>
        <begin position="18"/>
        <end position="740"/>
    </location>
</feature>
<accession>A0A0G4GMC5</accession>
<evidence type="ECO:0000313" key="3">
    <source>
        <dbReference type="Proteomes" id="UP000041254"/>
    </source>
</evidence>
<dbReference type="InParanoid" id="A0A0G4GMC5"/>
<reference evidence="2 3" key="1">
    <citation type="submission" date="2014-11" db="EMBL/GenBank/DDBJ databases">
        <authorList>
            <person name="Zhu J."/>
            <person name="Qi W."/>
            <person name="Song R."/>
        </authorList>
    </citation>
    <scope>NUCLEOTIDE SEQUENCE [LARGE SCALE GENOMIC DNA]</scope>
</reference>
<dbReference type="VEuPathDB" id="CryptoDB:Vbra_10111"/>
<dbReference type="AlphaFoldDB" id="A0A0G4GMC5"/>
<keyword evidence="3" id="KW-1185">Reference proteome</keyword>
<dbReference type="Proteomes" id="UP000041254">
    <property type="component" value="Unassembled WGS sequence"/>
</dbReference>
<dbReference type="EMBL" id="CDMY01000718">
    <property type="protein sequence ID" value="CEM31340.1"/>
    <property type="molecule type" value="Genomic_DNA"/>
</dbReference>
<organism evidence="2 3">
    <name type="scientific">Vitrella brassicaformis (strain CCMP3155)</name>
    <dbReference type="NCBI Taxonomy" id="1169540"/>
    <lineage>
        <taxon>Eukaryota</taxon>
        <taxon>Sar</taxon>
        <taxon>Alveolata</taxon>
        <taxon>Colpodellida</taxon>
        <taxon>Vitrellaceae</taxon>
        <taxon>Vitrella</taxon>
    </lineage>
</organism>
<feature type="signal peptide" evidence="1">
    <location>
        <begin position="1"/>
        <end position="17"/>
    </location>
</feature>
<name>A0A0G4GMC5_VITBC</name>
<gene>
    <name evidence="2" type="ORF">Vbra_10111</name>
</gene>
<evidence type="ECO:0000313" key="2">
    <source>
        <dbReference type="EMBL" id="CEM31340.1"/>
    </source>
</evidence>
<proteinExistence type="predicted"/>
<keyword evidence="1" id="KW-0732">Signal</keyword>